<reference evidence="1 2" key="1">
    <citation type="journal article" date="2018" name="Sci. Rep.">
        <title>Genomic signatures of local adaptation to the degree of environmental predictability in rotifers.</title>
        <authorList>
            <person name="Franch-Gras L."/>
            <person name="Hahn C."/>
            <person name="Garcia-Roger E.M."/>
            <person name="Carmona M.J."/>
            <person name="Serra M."/>
            <person name="Gomez A."/>
        </authorList>
    </citation>
    <scope>NUCLEOTIDE SEQUENCE [LARGE SCALE GENOMIC DNA]</scope>
    <source>
        <strain evidence="1">HYR1</strain>
    </source>
</reference>
<dbReference type="Proteomes" id="UP000276133">
    <property type="component" value="Unassembled WGS sequence"/>
</dbReference>
<sequence length="59" mass="6742">MKPQIFQQNHASIFRTSTSSLDFSANTIIQKFDRSTQKNQINTVPDQHPLSIQIQLINA</sequence>
<name>A0A3M7RGM3_BRAPC</name>
<accession>A0A3M7RGM3</accession>
<dbReference type="AlphaFoldDB" id="A0A3M7RGM3"/>
<proteinExistence type="predicted"/>
<comment type="caution">
    <text evidence="1">The sequence shown here is derived from an EMBL/GenBank/DDBJ whole genome shotgun (WGS) entry which is preliminary data.</text>
</comment>
<organism evidence="1 2">
    <name type="scientific">Brachionus plicatilis</name>
    <name type="common">Marine rotifer</name>
    <name type="synonym">Brachionus muelleri</name>
    <dbReference type="NCBI Taxonomy" id="10195"/>
    <lineage>
        <taxon>Eukaryota</taxon>
        <taxon>Metazoa</taxon>
        <taxon>Spiralia</taxon>
        <taxon>Gnathifera</taxon>
        <taxon>Rotifera</taxon>
        <taxon>Eurotatoria</taxon>
        <taxon>Monogononta</taxon>
        <taxon>Pseudotrocha</taxon>
        <taxon>Ploima</taxon>
        <taxon>Brachionidae</taxon>
        <taxon>Brachionus</taxon>
    </lineage>
</organism>
<gene>
    <name evidence="1" type="ORF">BpHYR1_036830</name>
</gene>
<dbReference type="EMBL" id="REGN01003413">
    <property type="protein sequence ID" value="RNA22702.1"/>
    <property type="molecule type" value="Genomic_DNA"/>
</dbReference>
<evidence type="ECO:0000313" key="1">
    <source>
        <dbReference type="EMBL" id="RNA22702.1"/>
    </source>
</evidence>
<protein>
    <submittedName>
        <fullName evidence="1">Uncharacterized protein</fullName>
    </submittedName>
</protein>
<evidence type="ECO:0000313" key="2">
    <source>
        <dbReference type="Proteomes" id="UP000276133"/>
    </source>
</evidence>
<keyword evidence="2" id="KW-1185">Reference proteome</keyword>